<evidence type="ECO:0000313" key="1">
    <source>
        <dbReference type="EMBL" id="KIJ99294.1"/>
    </source>
</evidence>
<feature type="non-terminal residue" evidence="1">
    <location>
        <position position="113"/>
    </location>
</feature>
<dbReference type="EMBL" id="KN838649">
    <property type="protein sequence ID" value="KIJ99294.1"/>
    <property type="molecule type" value="Genomic_DNA"/>
</dbReference>
<feature type="non-terminal residue" evidence="1">
    <location>
        <position position="1"/>
    </location>
</feature>
<accession>A0A0C9WNQ1</accession>
<dbReference type="OrthoDB" id="3078808at2759"/>
<evidence type="ECO:0000313" key="2">
    <source>
        <dbReference type="Proteomes" id="UP000054477"/>
    </source>
</evidence>
<dbReference type="AlphaFoldDB" id="A0A0C9WNQ1"/>
<organism evidence="1 2">
    <name type="scientific">Laccaria amethystina LaAM-08-1</name>
    <dbReference type="NCBI Taxonomy" id="1095629"/>
    <lineage>
        <taxon>Eukaryota</taxon>
        <taxon>Fungi</taxon>
        <taxon>Dikarya</taxon>
        <taxon>Basidiomycota</taxon>
        <taxon>Agaricomycotina</taxon>
        <taxon>Agaricomycetes</taxon>
        <taxon>Agaricomycetidae</taxon>
        <taxon>Agaricales</taxon>
        <taxon>Agaricineae</taxon>
        <taxon>Hydnangiaceae</taxon>
        <taxon>Laccaria</taxon>
    </lineage>
</organism>
<dbReference type="Proteomes" id="UP000054477">
    <property type="component" value="Unassembled WGS sequence"/>
</dbReference>
<gene>
    <name evidence="1" type="ORF">K443DRAFT_102451</name>
</gene>
<proteinExistence type="predicted"/>
<reference evidence="1 2" key="1">
    <citation type="submission" date="2014-04" db="EMBL/GenBank/DDBJ databases">
        <authorList>
            <consortium name="DOE Joint Genome Institute"/>
            <person name="Kuo A."/>
            <person name="Kohler A."/>
            <person name="Nagy L.G."/>
            <person name="Floudas D."/>
            <person name="Copeland A."/>
            <person name="Barry K.W."/>
            <person name="Cichocki N."/>
            <person name="Veneault-Fourrey C."/>
            <person name="LaButti K."/>
            <person name="Lindquist E.A."/>
            <person name="Lipzen A."/>
            <person name="Lundell T."/>
            <person name="Morin E."/>
            <person name="Murat C."/>
            <person name="Sun H."/>
            <person name="Tunlid A."/>
            <person name="Henrissat B."/>
            <person name="Grigoriev I.V."/>
            <person name="Hibbett D.S."/>
            <person name="Martin F."/>
            <person name="Nordberg H.P."/>
            <person name="Cantor M.N."/>
            <person name="Hua S.X."/>
        </authorList>
    </citation>
    <scope>NUCLEOTIDE SEQUENCE [LARGE SCALE GENOMIC DNA]</scope>
    <source>
        <strain evidence="1 2">LaAM-08-1</strain>
    </source>
</reference>
<dbReference type="HOGENOM" id="CLU_144542_1_0_1"/>
<name>A0A0C9WNQ1_9AGAR</name>
<keyword evidence="2" id="KW-1185">Reference proteome</keyword>
<sequence>VNDVLNDIDWSFISDTKTFEDIAFLCITTAIVAEHSYFLWKKDPSKSSAPFKLAIQQFNSSADLNKIKAAIGEASNFKTQHQQHALVKIALENCLCEFLIPQVIQCLSLICLI</sequence>
<reference evidence="2" key="2">
    <citation type="submission" date="2015-01" db="EMBL/GenBank/DDBJ databases">
        <title>Evolutionary Origins and Diversification of the Mycorrhizal Mutualists.</title>
        <authorList>
            <consortium name="DOE Joint Genome Institute"/>
            <consortium name="Mycorrhizal Genomics Consortium"/>
            <person name="Kohler A."/>
            <person name="Kuo A."/>
            <person name="Nagy L.G."/>
            <person name="Floudas D."/>
            <person name="Copeland A."/>
            <person name="Barry K.W."/>
            <person name="Cichocki N."/>
            <person name="Veneault-Fourrey C."/>
            <person name="LaButti K."/>
            <person name="Lindquist E.A."/>
            <person name="Lipzen A."/>
            <person name="Lundell T."/>
            <person name="Morin E."/>
            <person name="Murat C."/>
            <person name="Riley R."/>
            <person name="Ohm R."/>
            <person name="Sun H."/>
            <person name="Tunlid A."/>
            <person name="Henrissat B."/>
            <person name="Grigoriev I.V."/>
            <person name="Hibbett D.S."/>
            <person name="Martin F."/>
        </authorList>
    </citation>
    <scope>NUCLEOTIDE SEQUENCE [LARGE SCALE GENOMIC DNA]</scope>
    <source>
        <strain evidence="2">LaAM-08-1</strain>
    </source>
</reference>
<protein>
    <submittedName>
        <fullName evidence="1">Uncharacterized protein</fullName>
    </submittedName>
</protein>